<gene>
    <name evidence="1" type="ORF">AArcSl_0207</name>
</gene>
<dbReference type="InterPro" id="IPR021365">
    <property type="entry name" value="DUF2891"/>
</dbReference>
<protein>
    <recommendedName>
        <fullName evidence="3">DUF2891 domain-containing protein</fullName>
    </recommendedName>
</protein>
<keyword evidence="2" id="KW-1185">Reference proteome</keyword>
<accession>A0A343TFJ0</accession>
<sequence>MTMNPFDTVDESLILRGESDWFTPDLAERLAFHPLECVDTEFPHYVRSIDSPDGVVRPRERHPVFFGCYDWHSAVHSHWALIRQLRLFDDHPGESQILESIDGRLTPENVRREVDHFEENPSFEKPYGWAWLLRLAAELHLWEEEPADEWRATLEPLEETIRDLVRSELLTRDRPLRDRPFRVGTHGNTAFALAAVLDYATVVSDRSLESTTVETTREFFGDDREYPVEYEPLGWDFISPALTEADLMRRVYDPEPFAAWLEEFFPDVTEAPFDAILEPVQVNSDPDEELALHLVGLNVSKAWCLAGIASTLDASGGHRYVEPFSESAKRHANAGLEAAFTDDYAGSHWLSSFVLYLLTRNDGGIAPD</sequence>
<evidence type="ECO:0000313" key="2">
    <source>
        <dbReference type="Proteomes" id="UP000263012"/>
    </source>
</evidence>
<dbReference type="AlphaFoldDB" id="A0A343TFJ0"/>
<name>A0A343TFJ0_9EURY</name>
<dbReference type="KEGG" id="hdf:AArcSl_0207"/>
<reference evidence="2" key="1">
    <citation type="submission" date="2017-11" db="EMBL/GenBank/DDBJ databases">
        <title>Phenotypic and genomic properties of facultatively anaerobic sulfur-reducing natronoarchaea from hypersaline soda lakes.</title>
        <authorList>
            <person name="Sorokin D.Y."/>
            <person name="Kublanov I.V."/>
            <person name="Roman P."/>
            <person name="Sinninghe Damste J.S."/>
            <person name="Golyshin P.N."/>
            <person name="Rojo D."/>
            <person name="Ciordia S."/>
            <person name="Mena M.D.C."/>
            <person name="Ferrer M."/>
            <person name="Messina E."/>
            <person name="Smedile F."/>
            <person name="La Spada G."/>
            <person name="La Cono V."/>
            <person name="Yakimov M.M."/>
        </authorList>
    </citation>
    <scope>NUCLEOTIDE SEQUENCE [LARGE SCALE GENOMIC DNA]</scope>
    <source>
        <strain evidence="2">AArc-Sl</strain>
    </source>
</reference>
<dbReference type="Pfam" id="PF11199">
    <property type="entry name" value="DUF2891"/>
    <property type="match status" value="1"/>
</dbReference>
<proteinExistence type="predicted"/>
<evidence type="ECO:0008006" key="3">
    <source>
        <dbReference type="Google" id="ProtNLM"/>
    </source>
</evidence>
<dbReference type="Proteomes" id="UP000263012">
    <property type="component" value="Chromosome"/>
</dbReference>
<dbReference type="EMBL" id="CP025066">
    <property type="protein sequence ID" value="AUX07862.1"/>
    <property type="molecule type" value="Genomic_DNA"/>
</dbReference>
<organism evidence="1 2">
    <name type="scientific">Halalkaliarchaeum desulfuricum</name>
    <dbReference type="NCBI Taxonomy" id="2055893"/>
    <lineage>
        <taxon>Archaea</taxon>
        <taxon>Methanobacteriati</taxon>
        <taxon>Methanobacteriota</taxon>
        <taxon>Stenosarchaea group</taxon>
        <taxon>Halobacteria</taxon>
        <taxon>Halobacteriales</taxon>
        <taxon>Haloferacaceae</taxon>
        <taxon>Halalkaliarchaeum</taxon>
    </lineage>
</organism>
<evidence type="ECO:0000313" key="1">
    <source>
        <dbReference type="EMBL" id="AUX07862.1"/>
    </source>
</evidence>